<evidence type="ECO:0000313" key="14">
    <source>
        <dbReference type="EMBL" id="KAB1653133.1"/>
    </source>
</evidence>
<comment type="subcellular location">
    <subcellularLocation>
        <location evidence="1 11">Cytoplasm</location>
    </subcellularLocation>
</comment>
<proteinExistence type="inferred from homology"/>
<keyword evidence="8 11" id="KW-0030">Aminoacyl-tRNA synthetase</keyword>
<comment type="catalytic activity">
    <reaction evidence="9 11">
        <text>tRNA(Tyr) + L-tyrosine + ATP = L-tyrosyl-tRNA(Tyr) + AMP + diphosphate + H(+)</text>
        <dbReference type="Rhea" id="RHEA:10220"/>
        <dbReference type="Rhea" id="RHEA-COMP:9706"/>
        <dbReference type="Rhea" id="RHEA-COMP:9707"/>
        <dbReference type="ChEBI" id="CHEBI:15378"/>
        <dbReference type="ChEBI" id="CHEBI:30616"/>
        <dbReference type="ChEBI" id="CHEBI:33019"/>
        <dbReference type="ChEBI" id="CHEBI:58315"/>
        <dbReference type="ChEBI" id="CHEBI:78442"/>
        <dbReference type="ChEBI" id="CHEBI:78536"/>
        <dbReference type="ChEBI" id="CHEBI:456215"/>
        <dbReference type="EC" id="6.1.1.1"/>
    </reaction>
</comment>
<dbReference type="InterPro" id="IPR036986">
    <property type="entry name" value="S4_RNA-bd_sf"/>
</dbReference>
<feature type="binding site" evidence="11">
    <location>
        <position position="49"/>
    </location>
    <ligand>
        <name>L-tyrosine</name>
        <dbReference type="ChEBI" id="CHEBI:58315"/>
    </ligand>
</feature>
<evidence type="ECO:0000256" key="3">
    <source>
        <dbReference type="ARBA" id="ARBA00022598"/>
    </source>
</evidence>
<comment type="subunit">
    <text evidence="11">Homodimer.</text>
</comment>
<dbReference type="GO" id="GO:0042803">
    <property type="term" value="F:protein homodimerization activity"/>
    <property type="evidence" value="ECO:0007669"/>
    <property type="project" value="UniProtKB-ARBA"/>
</dbReference>
<evidence type="ECO:0000313" key="15">
    <source>
        <dbReference type="Proteomes" id="UP000467240"/>
    </source>
</evidence>
<keyword evidence="2 11" id="KW-0963">Cytoplasm</keyword>
<dbReference type="FunFam" id="3.40.50.620:FF:000008">
    <property type="entry name" value="Tyrosine--tRNA ligase"/>
    <property type="match status" value="1"/>
</dbReference>
<evidence type="ECO:0000256" key="9">
    <source>
        <dbReference type="ARBA" id="ARBA00048248"/>
    </source>
</evidence>
<keyword evidence="7 11" id="KW-0648">Protein biosynthesis</keyword>
<evidence type="ECO:0000256" key="4">
    <source>
        <dbReference type="ARBA" id="ARBA00022741"/>
    </source>
</evidence>
<dbReference type="InterPro" id="IPR024088">
    <property type="entry name" value="Tyr-tRNA-ligase_bac-type"/>
</dbReference>
<evidence type="ECO:0000256" key="1">
    <source>
        <dbReference type="ARBA" id="ARBA00004496"/>
    </source>
</evidence>
<dbReference type="GO" id="GO:0005524">
    <property type="term" value="F:ATP binding"/>
    <property type="evidence" value="ECO:0007669"/>
    <property type="project" value="UniProtKB-UniRule"/>
</dbReference>
<gene>
    <name evidence="11" type="primary">tyrS</name>
    <name evidence="14" type="ORF">F8O01_15845</name>
</gene>
<feature type="domain" description="Tyrosine--tRNA ligase SYY-like C-terminal" evidence="13">
    <location>
        <begin position="353"/>
        <end position="426"/>
    </location>
</feature>
<dbReference type="GO" id="GO:0004831">
    <property type="term" value="F:tyrosine-tRNA ligase activity"/>
    <property type="evidence" value="ECO:0007669"/>
    <property type="project" value="UniProtKB-UniRule"/>
</dbReference>
<dbReference type="PRINTS" id="PR01040">
    <property type="entry name" value="TRNASYNTHTYR"/>
</dbReference>
<dbReference type="InterPro" id="IPR002305">
    <property type="entry name" value="aa-tRNA-synth_Ic"/>
</dbReference>
<keyword evidence="6 12" id="KW-0694">RNA-binding</keyword>
<dbReference type="PANTHER" id="PTHR11766">
    <property type="entry name" value="TYROSYL-TRNA SYNTHETASE"/>
    <property type="match status" value="1"/>
</dbReference>
<feature type="binding site" evidence="11">
    <location>
        <position position="247"/>
    </location>
    <ligand>
        <name>ATP</name>
        <dbReference type="ChEBI" id="CHEBI:30616"/>
    </ligand>
</feature>
<dbReference type="Gene3D" id="3.10.290.10">
    <property type="entry name" value="RNA-binding S4 domain"/>
    <property type="match status" value="1"/>
</dbReference>
<evidence type="ECO:0000256" key="12">
    <source>
        <dbReference type="PROSITE-ProRule" id="PRU00182"/>
    </source>
</evidence>
<sequence length="434" mass="46945">MTDRDLASQANDPTFESVLDELEWRGYIHVSTDLDDLRAKLEAGPITYYCGFDPTAPSLHLGHLVQLLLLRRLQLAGNRPLGLVGGSTGLVGDPRPTAERTLNSRETVAEWVEGLRAQIGRYLSFEGASAARMVNNLDWTAPLSAIDFLRDIGKHFRVGAMLKKDAVSARLNSEAGISYTEFSYQILQSLDFLELYRQYDCVLQTGGSDQWGNLTGGVDLIRRVEGAHVHALGTPLITNTDGTKFGKSEGNAIWIDENLTSPYAFYQFWLNTDDADVIARLKIFTFRTREEIEEFERLVAEEPFRRAAQKALAREVCALVHGQAATDAAIAASEALFGQGDLSALEPATLSAAVDELPNAHGAAGVTVAQALVDTGLAKSLGEARRAIAQGGVALNNEKVTDEQADIPADAALPGGVAIVRRGKKTLAGIRLEA</sequence>
<dbReference type="GO" id="GO:0003723">
    <property type="term" value="F:RNA binding"/>
    <property type="evidence" value="ECO:0007669"/>
    <property type="project" value="UniProtKB-KW"/>
</dbReference>
<keyword evidence="4 11" id="KW-0547">Nucleotide-binding</keyword>
<dbReference type="Proteomes" id="UP000467240">
    <property type="component" value="Unassembled WGS sequence"/>
</dbReference>
<dbReference type="Gene3D" id="3.40.50.620">
    <property type="entry name" value="HUPs"/>
    <property type="match status" value="1"/>
</dbReference>
<dbReference type="SUPFAM" id="SSF55174">
    <property type="entry name" value="Alpha-L RNA-binding motif"/>
    <property type="match status" value="1"/>
</dbReference>
<reference evidence="14 15" key="1">
    <citation type="submission" date="2019-09" db="EMBL/GenBank/DDBJ databases">
        <title>Phylogeny of genus Pseudoclavibacter and closely related genus.</title>
        <authorList>
            <person name="Li Y."/>
        </authorList>
    </citation>
    <scope>NUCLEOTIDE SEQUENCE [LARGE SCALE GENOMIC DNA]</scope>
    <source>
        <strain evidence="14 15">DSM 23821</strain>
    </source>
</reference>
<keyword evidence="3 11" id="KW-0436">Ligase</keyword>
<dbReference type="NCBIfam" id="TIGR00234">
    <property type="entry name" value="tyrS"/>
    <property type="match status" value="1"/>
</dbReference>
<name>A0A7J5BMZ2_9MICO</name>
<evidence type="ECO:0000256" key="5">
    <source>
        <dbReference type="ARBA" id="ARBA00022840"/>
    </source>
</evidence>
<dbReference type="PROSITE" id="PS50889">
    <property type="entry name" value="S4"/>
    <property type="match status" value="1"/>
</dbReference>
<comment type="similarity">
    <text evidence="10 11">Belongs to the class-I aminoacyl-tRNA synthetase family. TyrS type 1 subfamily.</text>
</comment>
<organism evidence="14 15">
    <name type="scientific">Pseudoclavibacter chungangensis</name>
    <dbReference type="NCBI Taxonomy" id="587635"/>
    <lineage>
        <taxon>Bacteria</taxon>
        <taxon>Bacillati</taxon>
        <taxon>Actinomycetota</taxon>
        <taxon>Actinomycetes</taxon>
        <taxon>Micrococcales</taxon>
        <taxon>Microbacteriaceae</taxon>
        <taxon>Pseudoclavibacter</taxon>
    </lineage>
</organism>
<feature type="binding site" evidence="11">
    <location>
        <position position="188"/>
    </location>
    <ligand>
        <name>L-tyrosine</name>
        <dbReference type="ChEBI" id="CHEBI:58315"/>
    </ligand>
</feature>
<dbReference type="CDD" id="cd00805">
    <property type="entry name" value="TyrRS_core"/>
    <property type="match status" value="1"/>
</dbReference>
<evidence type="ECO:0000256" key="10">
    <source>
        <dbReference type="ARBA" id="ARBA00060965"/>
    </source>
</evidence>
<evidence type="ECO:0000256" key="2">
    <source>
        <dbReference type="ARBA" id="ARBA00022490"/>
    </source>
</evidence>
<protein>
    <recommendedName>
        <fullName evidence="11">Tyrosine--tRNA ligase</fullName>
        <ecNumber evidence="11">6.1.1.1</ecNumber>
    </recommendedName>
    <alternativeName>
        <fullName evidence="11">Tyrosyl-tRNA synthetase</fullName>
        <shortName evidence="11">TyrRS</shortName>
    </alternativeName>
</protein>
<dbReference type="EMBL" id="WBJZ01000025">
    <property type="protein sequence ID" value="KAB1653133.1"/>
    <property type="molecule type" value="Genomic_DNA"/>
</dbReference>
<evidence type="ECO:0000259" key="13">
    <source>
        <dbReference type="Pfam" id="PF22421"/>
    </source>
</evidence>
<evidence type="ECO:0000256" key="8">
    <source>
        <dbReference type="ARBA" id="ARBA00023146"/>
    </source>
</evidence>
<dbReference type="GO" id="GO:0006437">
    <property type="term" value="P:tyrosyl-tRNA aminoacylation"/>
    <property type="evidence" value="ECO:0007669"/>
    <property type="project" value="UniProtKB-UniRule"/>
</dbReference>
<dbReference type="AlphaFoldDB" id="A0A7J5BMZ2"/>
<dbReference type="SUPFAM" id="SSF52374">
    <property type="entry name" value="Nucleotidylyl transferase"/>
    <property type="match status" value="1"/>
</dbReference>
<evidence type="ECO:0000256" key="7">
    <source>
        <dbReference type="ARBA" id="ARBA00022917"/>
    </source>
</evidence>
<feature type="short sequence motif" description="'KMSKS' region" evidence="11">
    <location>
        <begin position="244"/>
        <end position="248"/>
    </location>
</feature>
<evidence type="ECO:0000256" key="6">
    <source>
        <dbReference type="ARBA" id="ARBA00022884"/>
    </source>
</evidence>
<accession>A0A7J5BMZ2</accession>
<dbReference type="InterPro" id="IPR054608">
    <property type="entry name" value="SYY-like_C"/>
</dbReference>
<dbReference type="Pfam" id="PF00579">
    <property type="entry name" value="tRNA-synt_1b"/>
    <property type="match status" value="1"/>
</dbReference>
<comment type="caution">
    <text evidence="14">The sequence shown here is derived from an EMBL/GenBank/DDBJ whole genome shotgun (WGS) entry which is preliminary data.</text>
</comment>
<dbReference type="FunFam" id="1.10.240.10:FF:000001">
    <property type="entry name" value="Tyrosine--tRNA ligase"/>
    <property type="match status" value="1"/>
</dbReference>
<dbReference type="Pfam" id="PF22421">
    <property type="entry name" value="SYY_C-terminal"/>
    <property type="match status" value="1"/>
</dbReference>
<keyword evidence="5 11" id="KW-0067">ATP-binding</keyword>
<dbReference type="InterPro" id="IPR001412">
    <property type="entry name" value="aa-tRNA-synth_I_CS"/>
</dbReference>
<dbReference type="GO" id="GO:0005829">
    <property type="term" value="C:cytosol"/>
    <property type="evidence" value="ECO:0007669"/>
    <property type="project" value="TreeGrafter"/>
</dbReference>
<comment type="function">
    <text evidence="11">Catalyzes the attachment of tyrosine to tRNA(Tyr) in a two-step reaction: tyrosine is first activated by ATP to form Tyr-AMP and then transferred to the acceptor end of tRNA(Tyr).</text>
</comment>
<dbReference type="CDD" id="cd00165">
    <property type="entry name" value="S4"/>
    <property type="match status" value="1"/>
</dbReference>
<dbReference type="InterPro" id="IPR002307">
    <property type="entry name" value="Tyr-tRNA-ligase"/>
</dbReference>
<dbReference type="InterPro" id="IPR024107">
    <property type="entry name" value="Tyr-tRNA-ligase_bac_1"/>
</dbReference>
<dbReference type="OrthoDB" id="9804243at2"/>
<keyword evidence="15" id="KW-1185">Reference proteome</keyword>
<feature type="binding site" evidence="11">
    <location>
        <position position="184"/>
    </location>
    <ligand>
        <name>L-tyrosine</name>
        <dbReference type="ChEBI" id="CHEBI:58315"/>
    </ligand>
</feature>
<feature type="short sequence motif" description="'HIGH' region" evidence="11">
    <location>
        <begin position="54"/>
        <end position="63"/>
    </location>
</feature>
<dbReference type="PANTHER" id="PTHR11766:SF0">
    <property type="entry name" value="TYROSINE--TRNA LIGASE, MITOCHONDRIAL"/>
    <property type="match status" value="1"/>
</dbReference>
<dbReference type="HAMAP" id="MF_02006">
    <property type="entry name" value="Tyr_tRNA_synth_type1"/>
    <property type="match status" value="1"/>
</dbReference>
<dbReference type="RefSeq" id="WP_158041887.1">
    <property type="nucleotide sequence ID" value="NZ_JACCFV010000001.1"/>
</dbReference>
<dbReference type="Gene3D" id="1.10.240.10">
    <property type="entry name" value="Tyrosyl-Transfer RNA Synthetase"/>
    <property type="match status" value="1"/>
</dbReference>
<dbReference type="InterPro" id="IPR014729">
    <property type="entry name" value="Rossmann-like_a/b/a_fold"/>
</dbReference>
<dbReference type="PROSITE" id="PS00178">
    <property type="entry name" value="AA_TRNA_LIGASE_I"/>
    <property type="match status" value="1"/>
</dbReference>
<evidence type="ECO:0000256" key="11">
    <source>
        <dbReference type="HAMAP-Rule" id="MF_02006"/>
    </source>
</evidence>
<dbReference type="EC" id="6.1.1.1" evidence="11"/>